<evidence type="ECO:0000313" key="2">
    <source>
        <dbReference type="EMBL" id="MED6161930.1"/>
    </source>
</evidence>
<keyword evidence="3" id="KW-1185">Reference proteome</keyword>
<feature type="transmembrane region" description="Helical" evidence="1">
    <location>
        <begin position="44"/>
        <end position="61"/>
    </location>
</feature>
<dbReference type="Proteomes" id="UP001341840">
    <property type="component" value="Unassembled WGS sequence"/>
</dbReference>
<comment type="caution">
    <text evidence="2">The sequence shown here is derived from an EMBL/GenBank/DDBJ whole genome shotgun (WGS) entry which is preliminary data.</text>
</comment>
<organism evidence="2 3">
    <name type="scientific">Stylosanthes scabra</name>
    <dbReference type="NCBI Taxonomy" id="79078"/>
    <lineage>
        <taxon>Eukaryota</taxon>
        <taxon>Viridiplantae</taxon>
        <taxon>Streptophyta</taxon>
        <taxon>Embryophyta</taxon>
        <taxon>Tracheophyta</taxon>
        <taxon>Spermatophyta</taxon>
        <taxon>Magnoliopsida</taxon>
        <taxon>eudicotyledons</taxon>
        <taxon>Gunneridae</taxon>
        <taxon>Pentapetalae</taxon>
        <taxon>rosids</taxon>
        <taxon>fabids</taxon>
        <taxon>Fabales</taxon>
        <taxon>Fabaceae</taxon>
        <taxon>Papilionoideae</taxon>
        <taxon>50 kb inversion clade</taxon>
        <taxon>dalbergioids sensu lato</taxon>
        <taxon>Dalbergieae</taxon>
        <taxon>Pterocarpus clade</taxon>
        <taxon>Stylosanthes</taxon>
    </lineage>
</organism>
<feature type="transmembrane region" description="Helical" evidence="1">
    <location>
        <begin position="67"/>
        <end position="87"/>
    </location>
</feature>
<gene>
    <name evidence="2" type="ORF">PIB30_065498</name>
</gene>
<keyword evidence="1" id="KW-1133">Transmembrane helix</keyword>
<reference evidence="2 3" key="1">
    <citation type="journal article" date="2023" name="Plants (Basel)">
        <title>Bridging the Gap: Combining Genomics and Transcriptomics Approaches to Understand Stylosanthes scabra, an Orphan Legume from the Brazilian Caatinga.</title>
        <authorList>
            <person name="Ferreira-Neto J.R.C."/>
            <person name="da Silva M.D."/>
            <person name="Binneck E."/>
            <person name="de Melo N.F."/>
            <person name="da Silva R.H."/>
            <person name="de Melo A.L.T.M."/>
            <person name="Pandolfi V."/>
            <person name="Bustamante F.O."/>
            <person name="Brasileiro-Vidal A.C."/>
            <person name="Benko-Iseppon A.M."/>
        </authorList>
    </citation>
    <scope>NUCLEOTIDE SEQUENCE [LARGE SCALE GENOMIC DNA]</scope>
    <source>
        <tissue evidence="2">Leaves</tissue>
    </source>
</reference>
<sequence>MKRSHRNLNHPLLYKQGAMPPQVLSSHHINRLLRIKPSDSSVRFPSEGTLSLFLILIVYSFSRLRSIGSLVGIFVLNIGAVCGELDFRIEIKRRKPNLPS</sequence>
<protein>
    <submittedName>
        <fullName evidence="2">Uncharacterized protein</fullName>
    </submittedName>
</protein>
<evidence type="ECO:0000313" key="3">
    <source>
        <dbReference type="Proteomes" id="UP001341840"/>
    </source>
</evidence>
<accession>A0ABU6UNQ5</accession>
<name>A0ABU6UNQ5_9FABA</name>
<keyword evidence="1" id="KW-0812">Transmembrane</keyword>
<keyword evidence="1" id="KW-0472">Membrane</keyword>
<evidence type="ECO:0000256" key="1">
    <source>
        <dbReference type="SAM" id="Phobius"/>
    </source>
</evidence>
<dbReference type="EMBL" id="JASCZI010121482">
    <property type="protein sequence ID" value="MED6161930.1"/>
    <property type="molecule type" value="Genomic_DNA"/>
</dbReference>
<proteinExistence type="predicted"/>